<dbReference type="EMBL" id="JACHGH010000005">
    <property type="protein sequence ID" value="MBB6453704.1"/>
    <property type="molecule type" value="Genomic_DNA"/>
</dbReference>
<dbReference type="AlphaFoldDB" id="A0A841Q5P8"/>
<dbReference type="RefSeq" id="WP_174495950.1">
    <property type="nucleotide sequence ID" value="NZ_CADDWK010000005.1"/>
</dbReference>
<keyword evidence="3" id="KW-1185">Reference proteome</keyword>
<accession>A0A841Q5P8</accession>
<evidence type="ECO:0000313" key="3">
    <source>
        <dbReference type="Proteomes" id="UP000581688"/>
    </source>
</evidence>
<evidence type="ECO:0008006" key="4">
    <source>
        <dbReference type="Google" id="ProtNLM"/>
    </source>
</evidence>
<reference evidence="2 3" key="1">
    <citation type="submission" date="2020-08" db="EMBL/GenBank/DDBJ databases">
        <title>Genomic Encyclopedia of Type Strains, Phase IV (KMG-IV): sequencing the most valuable type-strain genomes for metagenomic binning, comparative biology and taxonomic classification.</title>
        <authorList>
            <person name="Goeker M."/>
        </authorList>
    </citation>
    <scope>NUCLEOTIDE SEQUENCE [LARGE SCALE GENOMIC DNA]</scope>
    <source>
        <strain evidence="2 3">DSM 19612</strain>
    </source>
</reference>
<evidence type="ECO:0000256" key="1">
    <source>
        <dbReference type="SAM" id="SignalP"/>
    </source>
</evidence>
<sequence length="56" mass="6420">MKKNLAVILSIILFTLPLSACGKPSKEECEQLFMDGKLKEFQEGECVERFMEDFGF</sequence>
<protein>
    <recommendedName>
        <fullName evidence="4">Lipoprotein</fullName>
    </recommendedName>
</protein>
<gene>
    <name evidence="2" type="ORF">HNQ94_002153</name>
</gene>
<evidence type="ECO:0000313" key="2">
    <source>
        <dbReference type="EMBL" id="MBB6453704.1"/>
    </source>
</evidence>
<comment type="caution">
    <text evidence="2">The sequence shown here is derived from an EMBL/GenBank/DDBJ whole genome shotgun (WGS) entry which is preliminary data.</text>
</comment>
<name>A0A841Q5P8_9BACI</name>
<proteinExistence type="predicted"/>
<feature type="chain" id="PRO_5039181581" description="Lipoprotein" evidence="1">
    <location>
        <begin position="21"/>
        <end position="56"/>
    </location>
</feature>
<organism evidence="2 3">
    <name type="scientific">Salirhabdus euzebyi</name>
    <dbReference type="NCBI Taxonomy" id="394506"/>
    <lineage>
        <taxon>Bacteria</taxon>
        <taxon>Bacillati</taxon>
        <taxon>Bacillota</taxon>
        <taxon>Bacilli</taxon>
        <taxon>Bacillales</taxon>
        <taxon>Bacillaceae</taxon>
        <taxon>Salirhabdus</taxon>
    </lineage>
</organism>
<keyword evidence="1" id="KW-0732">Signal</keyword>
<feature type="signal peptide" evidence="1">
    <location>
        <begin position="1"/>
        <end position="20"/>
    </location>
</feature>
<dbReference type="Proteomes" id="UP000581688">
    <property type="component" value="Unassembled WGS sequence"/>
</dbReference>